<evidence type="ECO:0000256" key="2">
    <source>
        <dbReference type="ARBA" id="ARBA00009477"/>
    </source>
</evidence>
<evidence type="ECO:0000256" key="1">
    <source>
        <dbReference type="ARBA" id="ARBA00004196"/>
    </source>
</evidence>
<evidence type="ECO:0000259" key="6">
    <source>
        <dbReference type="Pfam" id="PF25967"/>
    </source>
</evidence>
<dbReference type="PROSITE" id="PS51257">
    <property type="entry name" value="PROKAR_LIPOPROTEIN"/>
    <property type="match status" value="1"/>
</dbReference>
<dbReference type="RefSeq" id="WP_149763656.1">
    <property type="nucleotide sequence ID" value="NZ_BSPE01000057.1"/>
</dbReference>
<dbReference type="NCBIfam" id="TIGR01730">
    <property type="entry name" value="RND_mfp"/>
    <property type="match status" value="1"/>
</dbReference>
<dbReference type="SUPFAM" id="SSF111369">
    <property type="entry name" value="HlyD-like secretion proteins"/>
    <property type="match status" value="1"/>
</dbReference>
<comment type="similarity">
    <text evidence="2">Belongs to the membrane fusion protein (MFP) (TC 8.A.1) family.</text>
</comment>
<dbReference type="Gene3D" id="2.40.420.20">
    <property type="match status" value="1"/>
</dbReference>
<dbReference type="InterPro" id="IPR058627">
    <property type="entry name" value="MdtA-like_C"/>
</dbReference>
<dbReference type="Gene3D" id="2.40.50.100">
    <property type="match status" value="1"/>
</dbReference>
<keyword evidence="8" id="KW-1185">Reference proteome</keyword>
<protein>
    <submittedName>
        <fullName evidence="7">RND family efflux transporter, MFP subunit</fullName>
    </submittedName>
</protein>
<feature type="domain" description="Multidrug resistance protein MdtA-like C-terminal permuted SH3" evidence="6">
    <location>
        <begin position="283"/>
        <end position="342"/>
    </location>
</feature>
<dbReference type="Pfam" id="PF25917">
    <property type="entry name" value="BSH_RND"/>
    <property type="match status" value="1"/>
</dbReference>
<evidence type="ECO:0000256" key="3">
    <source>
        <dbReference type="ARBA" id="ARBA00022448"/>
    </source>
</evidence>
<evidence type="ECO:0000259" key="5">
    <source>
        <dbReference type="Pfam" id="PF25917"/>
    </source>
</evidence>
<dbReference type="Gene3D" id="1.10.287.470">
    <property type="entry name" value="Helix hairpin bin"/>
    <property type="match status" value="1"/>
</dbReference>
<dbReference type="GO" id="GO:0015562">
    <property type="term" value="F:efflux transmembrane transporter activity"/>
    <property type="evidence" value="ECO:0007669"/>
    <property type="project" value="TreeGrafter"/>
</dbReference>
<feature type="domain" description="Multidrug resistance protein MdtA-like alpha-helical hairpin" evidence="4">
    <location>
        <begin position="100"/>
        <end position="162"/>
    </location>
</feature>
<dbReference type="Gene3D" id="2.40.30.170">
    <property type="match status" value="1"/>
</dbReference>
<reference evidence="7 8" key="1">
    <citation type="submission" date="2016-10" db="EMBL/GenBank/DDBJ databases">
        <authorList>
            <person name="Varghese N."/>
            <person name="Submissions S."/>
        </authorList>
    </citation>
    <scope>NUCLEOTIDE SEQUENCE [LARGE SCALE GENOMIC DNA]</scope>
    <source>
        <strain evidence="7 8">DSM 21822</strain>
    </source>
</reference>
<dbReference type="GO" id="GO:1990281">
    <property type="term" value="C:efflux pump complex"/>
    <property type="evidence" value="ECO:0007669"/>
    <property type="project" value="TreeGrafter"/>
</dbReference>
<dbReference type="OrthoDB" id="9813967at2"/>
<evidence type="ECO:0000313" key="8">
    <source>
        <dbReference type="Proteomes" id="UP000323300"/>
    </source>
</evidence>
<feature type="domain" description="Multidrug resistance protein MdtA-like barrel-sandwich hybrid" evidence="5">
    <location>
        <begin position="59"/>
        <end position="196"/>
    </location>
</feature>
<dbReference type="EMBL" id="FOSL01000031">
    <property type="protein sequence ID" value="SFL09687.1"/>
    <property type="molecule type" value="Genomic_DNA"/>
</dbReference>
<dbReference type="Pfam" id="PF25967">
    <property type="entry name" value="RND-MFP_C"/>
    <property type="match status" value="1"/>
</dbReference>
<name>A0A1I4EYP2_9HYPH</name>
<dbReference type="InterPro" id="IPR006143">
    <property type="entry name" value="RND_pump_MFP"/>
</dbReference>
<dbReference type="InterPro" id="IPR058624">
    <property type="entry name" value="MdtA-like_HH"/>
</dbReference>
<dbReference type="Pfam" id="PF25876">
    <property type="entry name" value="HH_MFP_RND"/>
    <property type="match status" value="1"/>
</dbReference>
<dbReference type="Proteomes" id="UP000323300">
    <property type="component" value="Unassembled WGS sequence"/>
</dbReference>
<evidence type="ECO:0000313" key="7">
    <source>
        <dbReference type="EMBL" id="SFL09687.1"/>
    </source>
</evidence>
<sequence length="355" mass="37976">MQPFRLIIFGLACALLAGCEDKAESRAAPPQPVRAIRASSAQYQPRAEITGEVKARIQTDVSFRVGGKVIERPVDVGSRVRAGDVLARIENAEQRADVDIARAGLQSAQATVKQKTLAFERYKALLQSRAIAQATFDLSQEELLTAQGSLQVAEAALATAQDASSYTELKADADGVITARNIEVGQVVSAAQAAFTLAHDGPREAVFNVFEAFFLEGRPQTDVDVASINDRAGKVKTTIREVSPTIDTKAGTVRVKVVLPQDAQWPLGTTVVGEFRSLPRKGIVLPSSAMASAGGMPAVWIIDTASRSVSLRKVSVSRYQTSDFIVTGGITPQDLIVTDGGKFLREGQAVVWEVK</sequence>
<organism evidence="7 8">
    <name type="scientific">Neomesorhizobium albiziae</name>
    <dbReference type="NCBI Taxonomy" id="335020"/>
    <lineage>
        <taxon>Bacteria</taxon>
        <taxon>Pseudomonadati</taxon>
        <taxon>Pseudomonadota</taxon>
        <taxon>Alphaproteobacteria</taxon>
        <taxon>Hyphomicrobiales</taxon>
        <taxon>Phyllobacteriaceae</taxon>
        <taxon>Neomesorhizobium</taxon>
    </lineage>
</organism>
<dbReference type="AlphaFoldDB" id="A0A1I4EYP2"/>
<gene>
    <name evidence="7" type="ORF">SAMN04488498_13115</name>
</gene>
<keyword evidence="3" id="KW-0813">Transport</keyword>
<accession>A0A1I4EYP2</accession>
<evidence type="ECO:0000259" key="4">
    <source>
        <dbReference type="Pfam" id="PF25876"/>
    </source>
</evidence>
<comment type="subcellular location">
    <subcellularLocation>
        <location evidence="1">Cell envelope</location>
    </subcellularLocation>
</comment>
<proteinExistence type="inferred from homology"/>
<dbReference type="PANTHER" id="PTHR30469">
    <property type="entry name" value="MULTIDRUG RESISTANCE PROTEIN MDTA"/>
    <property type="match status" value="1"/>
</dbReference>
<dbReference type="PANTHER" id="PTHR30469:SF38">
    <property type="entry name" value="HLYD FAMILY SECRETION PROTEIN"/>
    <property type="match status" value="1"/>
</dbReference>
<dbReference type="InterPro" id="IPR058625">
    <property type="entry name" value="MdtA-like_BSH"/>
</dbReference>